<dbReference type="GO" id="GO:0043022">
    <property type="term" value="F:ribosome binding"/>
    <property type="evidence" value="ECO:0007669"/>
    <property type="project" value="TreeGrafter"/>
</dbReference>
<dbReference type="SUPFAM" id="SSF54211">
    <property type="entry name" value="Ribosomal protein S5 domain 2-like"/>
    <property type="match status" value="1"/>
</dbReference>
<evidence type="ECO:0000256" key="1">
    <source>
        <dbReference type="SAM" id="MobiDB-lite"/>
    </source>
</evidence>
<dbReference type="GO" id="GO:0003746">
    <property type="term" value="F:translation elongation factor activity"/>
    <property type="evidence" value="ECO:0007669"/>
    <property type="project" value="UniProtKB-KW"/>
</dbReference>
<organism evidence="3 4">
    <name type="scientific">Takifugu flavidus</name>
    <name type="common">sansaifugu</name>
    <dbReference type="NCBI Taxonomy" id="433684"/>
    <lineage>
        <taxon>Eukaryota</taxon>
        <taxon>Metazoa</taxon>
        <taxon>Chordata</taxon>
        <taxon>Craniata</taxon>
        <taxon>Vertebrata</taxon>
        <taxon>Euteleostomi</taxon>
        <taxon>Actinopterygii</taxon>
        <taxon>Neopterygii</taxon>
        <taxon>Teleostei</taxon>
        <taxon>Neoteleostei</taxon>
        <taxon>Acanthomorphata</taxon>
        <taxon>Eupercaria</taxon>
        <taxon>Tetraodontiformes</taxon>
        <taxon>Tetradontoidea</taxon>
        <taxon>Tetraodontidae</taxon>
        <taxon>Takifugu</taxon>
    </lineage>
</organism>
<dbReference type="CDD" id="cd04096">
    <property type="entry name" value="eEF2_snRNP_like_C"/>
    <property type="match status" value="1"/>
</dbReference>
<evidence type="ECO:0000259" key="2">
    <source>
        <dbReference type="SMART" id="SM00838"/>
    </source>
</evidence>
<dbReference type="SMART" id="SM00838">
    <property type="entry name" value="EFG_C"/>
    <property type="match status" value="1"/>
</dbReference>
<dbReference type="InterPro" id="IPR035647">
    <property type="entry name" value="EFG_III/V"/>
</dbReference>
<accession>A0A5C6NJF8</accession>
<dbReference type="PANTHER" id="PTHR42908">
    <property type="entry name" value="TRANSLATION ELONGATION FACTOR-RELATED"/>
    <property type="match status" value="1"/>
</dbReference>
<sequence length="610" mass="68555">MRSGLELESGGVRRSHEESGGVMRSGLELESGGVRRSQEESGGVRRTVQPDLLMEDRTTWSPAASRFAKIEISASEPIIPFRETLVRPPKVDMVNEDLGKQQKVAIIHQVKEEASQARSETLHLDPTGLVTLTTPNRLSTISVRAMPLPQEVTQLLEASTELIRTLEQLNMSLREGKHVDVNARTLESLGGLKGQLENLLQGWKWRDAVERIWSFGPRRYGPNILLNSVEGYQRPSVWQVLARAETGAGEGAVLREFDNSVVSGFQLAALSGPMCEEPLMGVCFSVERWDVQPPALPQHRGLPEDRSGPPHTLMGEAEDEAARVRGRQQEGASADCYRPVSGQLIAGVKEACRRAFQAQPQRLMAAMYTCEIMATADVLGRVYGVLGKREGRVLHEEMKEGTDMFIIKALVPVAESFGFADEIRKRTSGLASPQLVFSHWEVIIGDLCYLLGGVTRPVRTRVQFLGVTRPVRTRVQFMRVTRPVQTRVQFMRVTRPVRTRVQFMGVTRPVQTRVQFLGVTRPVRTRVQFLGVTRPVRTRVQFMGVTRPVISSDPYWVPTTEEEYLHFGEKADSENQALKYMNSVRRRKGLYVEKKLVEHAEKQRTLSKNK</sequence>
<gene>
    <name evidence="3" type="ORF">D4764_02G0000960</name>
</gene>
<dbReference type="CDD" id="cd01681">
    <property type="entry name" value="aeEF2_snRNP_like_IV"/>
    <property type="match status" value="1"/>
</dbReference>
<dbReference type="EMBL" id="RHFK02000012">
    <property type="protein sequence ID" value="TWW67055.1"/>
    <property type="molecule type" value="Genomic_DNA"/>
</dbReference>
<dbReference type="InterPro" id="IPR000640">
    <property type="entry name" value="EFG_V-like"/>
</dbReference>
<dbReference type="GO" id="GO:0005829">
    <property type="term" value="C:cytosol"/>
    <property type="evidence" value="ECO:0007669"/>
    <property type="project" value="TreeGrafter"/>
</dbReference>
<keyword evidence="3" id="KW-0648">Protein biosynthesis</keyword>
<dbReference type="Gene3D" id="3.30.70.240">
    <property type="match status" value="1"/>
</dbReference>
<name>A0A5C6NJF8_9TELE</name>
<evidence type="ECO:0000313" key="4">
    <source>
        <dbReference type="Proteomes" id="UP000324091"/>
    </source>
</evidence>
<keyword evidence="3" id="KW-0251">Elongation factor</keyword>
<dbReference type="Proteomes" id="UP000324091">
    <property type="component" value="Chromosome 2"/>
</dbReference>
<dbReference type="GO" id="GO:0042256">
    <property type="term" value="P:cytosolic ribosome assembly"/>
    <property type="evidence" value="ECO:0007669"/>
    <property type="project" value="TreeGrafter"/>
</dbReference>
<dbReference type="PANTHER" id="PTHR42908:SF3">
    <property type="entry name" value="ELONGATION FACTOR-LIKE GTPASE 1"/>
    <property type="match status" value="1"/>
</dbReference>
<dbReference type="GO" id="GO:1990904">
    <property type="term" value="C:ribonucleoprotein complex"/>
    <property type="evidence" value="ECO:0007669"/>
    <property type="project" value="TreeGrafter"/>
</dbReference>
<dbReference type="SUPFAM" id="SSF54980">
    <property type="entry name" value="EF-G C-terminal domain-like"/>
    <property type="match status" value="1"/>
</dbReference>
<feature type="domain" description="Elongation factor EFG" evidence="2">
    <location>
        <begin position="362"/>
        <end position="447"/>
    </location>
</feature>
<proteinExistence type="predicted"/>
<feature type="region of interest" description="Disordered" evidence="1">
    <location>
        <begin position="1"/>
        <end position="48"/>
    </location>
</feature>
<protein>
    <submittedName>
        <fullName evidence="3">Elongation factor-like GTPase 1</fullName>
    </submittedName>
</protein>
<dbReference type="InterPro" id="IPR020568">
    <property type="entry name" value="Ribosomal_Su5_D2-typ_SF"/>
</dbReference>
<dbReference type="AlphaFoldDB" id="A0A5C6NJF8"/>
<dbReference type="Gene3D" id="3.30.230.10">
    <property type="match status" value="1"/>
</dbReference>
<dbReference type="InterPro" id="IPR014721">
    <property type="entry name" value="Ribsml_uS5_D2-typ_fold_subgr"/>
</dbReference>
<dbReference type="InterPro" id="IPR056752">
    <property type="entry name" value="EFL1"/>
</dbReference>
<dbReference type="FunFam" id="3.30.230.10:FF:000201">
    <property type="entry name" value="Elongation factor like GTPase 1"/>
    <property type="match status" value="1"/>
</dbReference>
<dbReference type="Pfam" id="PF25118">
    <property type="entry name" value="EFL1"/>
    <property type="match status" value="1"/>
</dbReference>
<dbReference type="Pfam" id="PF00679">
    <property type="entry name" value="EFG_C"/>
    <property type="match status" value="1"/>
</dbReference>
<dbReference type="GO" id="GO:0003924">
    <property type="term" value="F:GTPase activity"/>
    <property type="evidence" value="ECO:0007669"/>
    <property type="project" value="TreeGrafter"/>
</dbReference>
<keyword evidence="4" id="KW-1185">Reference proteome</keyword>
<evidence type="ECO:0000313" key="3">
    <source>
        <dbReference type="EMBL" id="TWW67055.1"/>
    </source>
</evidence>
<feature type="region of interest" description="Disordered" evidence="1">
    <location>
        <begin position="295"/>
        <end position="314"/>
    </location>
</feature>
<comment type="caution">
    <text evidence="3">The sequence shown here is derived from an EMBL/GenBank/DDBJ whole genome shotgun (WGS) entry which is preliminary data.</text>
</comment>
<reference evidence="3 4" key="1">
    <citation type="submission" date="2019-04" db="EMBL/GenBank/DDBJ databases">
        <title>Chromosome genome assembly for Takifugu flavidus.</title>
        <authorList>
            <person name="Xiao S."/>
        </authorList>
    </citation>
    <scope>NUCLEOTIDE SEQUENCE [LARGE SCALE GENOMIC DNA]</scope>
    <source>
        <strain evidence="3">HTHZ2018</strain>
        <tissue evidence="3">Muscle</tissue>
    </source>
</reference>